<dbReference type="GO" id="GO:0005886">
    <property type="term" value="C:plasma membrane"/>
    <property type="evidence" value="ECO:0007669"/>
    <property type="project" value="EnsemblFungi"/>
</dbReference>
<dbReference type="KEGG" id="ndi:NDAI_0K02870"/>
<feature type="compositionally biased region" description="Low complexity" evidence="13">
    <location>
        <begin position="154"/>
        <end position="171"/>
    </location>
</feature>
<evidence type="ECO:0000256" key="11">
    <source>
        <dbReference type="ARBA" id="ARBA00052341"/>
    </source>
</evidence>
<dbReference type="GO" id="GO:0019722">
    <property type="term" value="P:calcium-mediated signaling"/>
    <property type="evidence" value="ECO:0007669"/>
    <property type="project" value="EnsemblFungi"/>
</dbReference>
<dbReference type="GO" id="GO:0046512">
    <property type="term" value="P:sphingosine biosynthetic process"/>
    <property type="evidence" value="ECO:0007669"/>
    <property type="project" value="TreeGrafter"/>
</dbReference>
<feature type="domain" description="DAGKc" evidence="14">
    <location>
        <begin position="258"/>
        <end position="397"/>
    </location>
</feature>
<keyword evidence="4" id="KW-0418">Kinase</keyword>
<dbReference type="GO" id="GO:0008481">
    <property type="term" value="F:sphingosine kinase activity"/>
    <property type="evidence" value="ECO:0007669"/>
    <property type="project" value="UniProtKB-EC"/>
</dbReference>
<proteinExistence type="predicted"/>
<evidence type="ECO:0000256" key="2">
    <source>
        <dbReference type="ARBA" id="ARBA00022679"/>
    </source>
</evidence>
<dbReference type="RefSeq" id="XP_003672721.1">
    <property type="nucleotide sequence ID" value="XM_003672673.1"/>
</dbReference>
<evidence type="ECO:0000313" key="15">
    <source>
        <dbReference type="EMBL" id="CCD27478.1"/>
    </source>
</evidence>
<keyword evidence="6" id="KW-0746">Sphingolipid metabolism</keyword>
<dbReference type="EC" id="2.7.1.91" evidence="10"/>
<dbReference type="PROSITE" id="PS50146">
    <property type="entry name" value="DAGK"/>
    <property type="match status" value="1"/>
</dbReference>
<accession>G0WI67</accession>
<evidence type="ECO:0000256" key="4">
    <source>
        <dbReference type="ARBA" id="ARBA00022777"/>
    </source>
</evidence>
<comment type="catalytic activity">
    <reaction evidence="12">
        <text>sphinganine + ATP = sphinganine 1-phosphate + ADP + H(+)</text>
        <dbReference type="Rhea" id="RHEA:15465"/>
        <dbReference type="ChEBI" id="CHEBI:15378"/>
        <dbReference type="ChEBI" id="CHEBI:30616"/>
        <dbReference type="ChEBI" id="CHEBI:57817"/>
        <dbReference type="ChEBI" id="CHEBI:57939"/>
        <dbReference type="ChEBI" id="CHEBI:456216"/>
        <dbReference type="EC" id="2.7.1.91"/>
    </reaction>
    <physiologicalReaction direction="left-to-right" evidence="12">
        <dbReference type="Rhea" id="RHEA:15466"/>
    </physiologicalReaction>
</comment>
<dbReference type="AlphaFoldDB" id="G0WI67"/>
<dbReference type="PANTHER" id="PTHR12358">
    <property type="entry name" value="SPHINGOSINE KINASE"/>
    <property type="match status" value="1"/>
</dbReference>
<comment type="subcellular location">
    <subcellularLocation>
        <location evidence="1">Endomembrane system</location>
    </subcellularLocation>
</comment>
<evidence type="ECO:0000259" key="14">
    <source>
        <dbReference type="PROSITE" id="PS50146"/>
    </source>
</evidence>
<keyword evidence="2" id="KW-0808">Transferase</keyword>
<keyword evidence="8" id="KW-0449">Lipoprotein</keyword>
<evidence type="ECO:0000256" key="8">
    <source>
        <dbReference type="ARBA" id="ARBA00023139"/>
    </source>
</evidence>
<evidence type="ECO:0000313" key="16">
    <source>
        <dbReference type="Proteomes" id="UP000000689"/>
    </source>
</evidence>
<evidence type="ECO:0000256" key="12">
    <source>
        <dbReference type="ARBA" id="ARBA00052914"/>
    </source>
</evidence>
<keyword evidence="5" id="KW-0067">ATP-binding</keyword>
<dbReference type="Gene3D" id="2.60.200.40">
    <property type="match status" value="1"/>
</dbReference>
<dbReference type="OrthoDB" id="3853857at2759"/>
<keyword evidence="8" id="KW-0564">Palmitate</keyword>
<reference evidence="15 16" key="1">
    <citation type="journal article" date="2011" name="Proc. Natl. Acad. Sci. U.S.A.">
        <title>Evolutionary erosion of yeast sex chromosomes by mating-type switching accidents.</title>
        <authorList>
            <person name="Gordon J.L."/>
            <person name="Armisen D."/>
            <person name="Proux-Wera E."/>
            <person name="Oheigeartaigh S.S."/>
            <person name="Byrne K.P."/>
            <person name="Wolfe K.H."/>
        </authorList>
    </citation>
    <scope>NUCLEOTIDE SEQUENCE [LARGE SCALE GENOMIC DNA]</scope>
    <source>
        <strain evidence="16">ATCC 10597 / BCRC 20456 / CBS 421 / NBRC 0211 / NRRL Y-12639</strain>
    </source>
</reference>
<feature type="region of interest" description="Disordered" evidence="13">
    <location>
        <begin position="136"/>
        <end position="183"/>
    </location>
</feature>
<dbReference type="Proteomes" id="UP000000689">
    <property type="component" value="Chromosome 11"/>
</dbReference>
<keyword evidence="7" id="KW-0472">Membrane</keyword>
<dbReference type="eggNOG" id="KOG1116">
    <property type="taxonomic scope" value="Eukaryota"/>
</dbReference>
<dbReference type="SMART" id="SM00046">
    <property type="entry name" value="DAGKc"/>
    <property type="match status" value="1"/>
</dbReference>
<evidence type="ECO:0000256" key="5">
    <source>
        <dbReference type="ARBA" id="ARBA00022840"/>
    </source>
</evidence>
<dbReference type="PANTHER" id="PTHR12358:SF31">
    <property type="entry name" value="ACYLGLYCEROL KINASE, MITOCHONDRIAL"/>
    <property type="match status" value="1"/>
</dbReference>
<dbReference type="FunFam" id="3.40.50.10330:FF:000005">
    <property type="entry name" value="Sphingosine kinase 2"/>
    <property type="match status" value="1"/>
</dbReference>
<dbReference type="InterPro" id="IPR050187">
    <property type="entry name" value="Lipid_Phosphate_FormReg"/>
</dbReference>
<sequence>MLESASEREEAHQGLLSLNLRPTSRALLTSDGILLKSQNNSCYPISHATAMASEQQYNGTDPDQTILESKLDPNNILSRANDTMDNPDSNHSTSVLSLLSCISCIDSPTDSHGSLLPINTTIPYARILNAKYIGPSEAKTNNNDTYRLGYQGQSSLSSSSLSPDPKQQQKTTTKDVQPDNPFSNEETLSVSSVILKSQNSSMQFLTDNQYMIELSFVIPIEENLIPKKINLIIDYLPSFPSSNDLVQEIMNRSYKNVSQQRSILIIINPHGGKGKASKLFNKWSKPILSTSNCKFEIINTTYSSHATDIAKSLDISKYDIIACASGDGIPYEVINGLYQRPDRVDAFNKLTITQIPCGSGNAMSISCHWTDNTSHATLCLLKSIEKRIDLMCCSQPSYANQSPRLSFLSQTFGVIAESDINTEFIRWMGPVRFELGVAYNVIQGKRYPCDIFVKYATKSKDELKSHYIKHKLKNNCENEELHFDRNNKSQASLRSLDKQVASSSSSPFNDTEHIVTEQDFIVKYPLDKGVPDDWEKLNPQITDNLNIFYTGKMPYISADTKFFPAALPNDGTFDLIITDISTPLTKITPILLSLDKGAHVLHPEVIHSKIIAYKMIPKIKDSVISVDGERFPVEPIQVEIMPNLCKTLLRNGSYVDSKFDLM</sequence>
<dbReference type="HOGENOM" id="CLU_013399_0_2_1"/>
<dbReference type="Pfam" id="PF00781">
    <property type="entry name" value="DAGK_cat"/>
    <property type="match status" value="1"/>
</dbReference>
<dbReference type="GO" id="GO:0005794">
    <property type="term" value="C:Golgi apparatus"/>
    <property type="evidence" value="ECO:0007669"/>
    <property type="project" value="EnsemblFungi"/>
</dbReference>
<dbReference type="InterPro" id="IPR016064">
    <property type="entry name" value="NAD/diacylglycerol_kinase_sf"/>
</dbReference>
<dbReference type="InterPro" id="IPR001206">
    <property type="entry name" value="Diacylglycerol_kinase_cat_dom"/>
</dbReference>
<evidence type="ECO:0000256" key="3">
    <source>
        <dbReference type="ARBA" id="ARBA00022741"/>
    </source>
</evidence>
<dbReference type="GeneID" id="11498002"/>
<comment type="catalytic activity">
    <reaction evidence="9">
        <text>a sphingoid base + ATP = a sphingoid 1-phosphate + ADP + H(+)</text>
        <dbReference type="Rhea" id="RHEA:51496"/>
        <dbReference type="ChEBI" id="CHEBI:15378"/>
        <dbReference type="ChEBI" id="CHEBI:30616"/>
        <dbReference type="ChEBI" id="CHEBI:76941"/>
        <dbReference type="ChEBI" id="CHEBI:84410"/>
        <dbReference type="ChEBI" id="CHEBI:456216"/>
        <dbReference type="EC" id="2.7.1.91"/>
    </reaction>
</comment>
<evidence type="ECO:0000256" key="7">
    <source>
        <dbReference type="ARBA" id="ARBA00023136"/>
    </source>
</evidence>
<dbReference type="GO" id="GO:0005524">
    <property type="term" value="F:ATP binding"/>
    <property type="evidence" value="ECO:0007669"/>
    <property type="project" value="UniProtKB-KW"/>
</dbReference>
<organism evidence="15 16">
    <name type="scientific">Naumovozyma dairenensis (strain ATCC 10597 / BCRC 20456 / CBS 421 / NBRC 0211 / NRRL Y-12639)</name>
    <name type="common">Saccharomyces dairenensis</name>
    <dbReference type="NCBI Taxonomy" id="1071378"/>
    <lineage>
        <taxon>Eukaryota</taxon>
        <taxon>Fungi</taxon>
        <taxon>Dikarya</taxon>
        <taxon>Ascomycota</taxon>
        <taxon>Saccharomycotina</taxon>
        <taxon>Saccharomycetes</taxon>
        <taxon>Saccharomycetales</taxon>
        <taxon>Saccharomycetaceae</taxon>
        <taxon>Naumovozyma</taxon>
    </lineage>
</organism>
<protein>
    <recommendedName>
        <fullName evidence="10">sphingosine kinase</fullName>
        <ecNumber evidence="10">2.7.1.91</ecNumber>
    </recommendedName>
</protein>
<dbReference type="InterPro" id="IPR017438">
    <property type="entry name" value="ATP-NAD_kinase_N"/>
</dbReference>
<name>G0WI67_NAUDC</name>
<evidence type="ECO:0000256" key="9">
    <source>
        <dbReference type="ARBA" id="ARBA00043822"/>
    </source>
</evidence>
<keyword evidence="16" id="KW-1185">Reference proteome</keyword>
<dbReference type="SUPFAM" id="SSF111331">
    <property type="entry name" value="NAD kinase/diacylglycerol kinase-like"/>
    <property type="match status" value="1"/>
</dbReference>
<evidence type="ECO:0000256" key="1">
    <source>
        <dbReference type="ARBA" id="ARBA00004308"/>
    </source>
</evidence>
<gene>
    <name evidence="15" type="primary">NDAI0K02870</name>
    <name evidence="15" type="ordered locus">NDAI_0K02870</name>
</gene>
<dbReference type="GO" id="GO:0032541">
    <property type="term" value="C:cortical endoplasmic reticulum"/>
    <property type="evidence" value="ECO:0007669"/>
    <property type="project" value="EnsemblFungi"/>
</dbReference>
<evidence type="ECO:0000256" key="10">
    <source>
        <dbReference type="ARBA" id="ARBA00044037"/>
    </source>
</evidence>
<keyword evidence="3" id="KW-0547">Nucleotide-binding</keyword>
<dbReference type="STRING" id="1071378.G0WI67"/>
<keyword evidence="6" id="KW-0443">Lipid metabolism</keyword>
<evidence type="ECO:0000256" key="6">
    <source>
        <dbReference type="ARBA" id="ARBA00022919"/>
    </source>
</evidence>
<dbReference type="EMBL" id="HE580277">
    <property type="protein sequence ID" value="CCD27478.1"/>
    <property type="molecule type" value="Genomic_DNA"/>
</dbReference>
<dbReference type="Gene3D" id="3.40.50.10330">
    <property type="entry name" value="Probable inorganic polyphosphate/atp-NAD kinase, domain 1"/>
    <property type="match status" value="1"/>
</dbReference>
<dbReference type="OMA" id="TTHRMHG"/>
<comment type="catalytic activity">
    <reaction evidence="11">
        <text>(4R)-hydroxysphinganine + ATP = (4R)-hydroxysphinganine 1-phosphate + ADP + H(+)</text>
        <dbReference type="Rhea" id="RHEA:33563"/>
        <dbReference type="ChEBI" id="CHEBI:15378"/>
        <dbReference type="ChEBI" id="CHEBI:30616"/>
        <dbReference type="ChEBI" id="CHEBI:64124"/>
        <dbReference type="ChEBI" id="CHEBI:64795"/>
        <dbReference type="ChEBI" id="CHEBI:456216"/>
        <dbReference type="EC" id="2.7.1.91"/>
    </reaction>
    <physiologicalReaction direction="left-to-right" evidence="11">
        <dbReference type="Rhea" id="RHEA:33564"/>
    </physiologicalReaction>
</comment>
<evidence type="ECO:0000256" key="13">
    <source>
        <dbReference type="SAM" id="MobiDB-lite"/>
    </source>
</evidence>